<dbReference type="Proteomes" id="UP000527355">
    <property type="component" value="Unassembled WGS sequence"/>
</dbReference>
<dbReference type="EMBL" id="JABWUV010000067">
    <property type="protein sequence ID" value="KAF6266960.1"/>
    <property type="molecule type" value="Genomic_DNA"/>
</dbReference>
<organism evidence="1 2">
    <name type="scientific">Myotis myotis</name>
    <name type="common">Greater mouse-eared bat</name>
    <name type="synonym">Vespertilio myotis</name>
    <dbReference type="NCBI Taxonomy" id="51298"/>
    <lineage>
        <taxon>Eukaryota</taxon>
        <taxon>Metazoa</taxon>
        <taxon>Chordata</taxon>
        <taxon>Craniata</taxon>
        <taxon>Vertebrata</taxon>
        <taxon>Euteleostomi</taxon>
        <taxon>Mammalia</taxon>
        <taxon>Eutheria</taxon>
        <taxon>Laurasiatheria</taxon>
        <taxon>Chiroptera</taxon>
        <taxon>Yangochiroptera</taxon>
        <taxon>Vespertilionidae</taxon>
        <taxon>Myotis</taxon>
    </lineage>
</organism>
<keyword evidence="2" id="KW-1185">Reference proteome</keyword>
<comment type="caution">
    <text evidence="1">The sequence shown here is derived from an EMBL/GenBank/DDBJ whole genome shotgun (WGS) entry which is preliminary data.</text>
</comment>
<reference evidence="1 2" key="1">
    <citation type="journal article" date="2020" name="Nature">
        <title>Six reference-quality genomes reveal evolution of bat adaptations.</title>
        <authorList>
            <person name="Jebb D."/>
            <person name="Huang Z."/>
            <person name="Pippel M."/>
            <person name="Hughes G.M."/>
            <person name="Lavrichenko K."/>
            <person name="Devanna P."/>
            <person name="Winkler S."/>
            <person name="Jermiin L.S."/>
            <person name="Skirmuntt E.C."/>
            <person name="Katzourakis A."/>
            <person name="Burkitt-Gray L."/>
            <person name="Ray D.A."/>
            <person name="Sullivan K.A.M."/>
            <person name="Roscito J.G."/>
            <person name="Kirilenko B.M."/>
            <person name="Davalos L.M."/>
            <person name="Corthals A.P."/>
            <person name="Power M.L."/>
            <person name="Jones G."/>
            <person name="Ransome R.D."/>
            <person name="Dechmann D.K.N."/>
            <person name="Locatelli A.G."/>
            <person name="Puechmaille S.J."/>
            <person name="Fedrigo O."/>
            <person name="Jarvis E.D."/>
            <person name="Hiller M."/>
            <person name="Vernes S.C."/>
            <person name="Myers E.W."/>
            <person name="Teeling E.C."/>
        </authorList>
    </citation>
    <scope>NUCLEOTIDE SEQUENCE [LARGE SCALE GENOMIC DNA]</scope>
    <source>
        <strain evidence="1">MMyoMyo1</strain>
        <tissue evidence="1">Flight muscle</tissue>
    </source>
</reference>
<dbReference type="AlphaFoldDB" id="A0A7J7QSM8"/>
<sequence length="191" mass="20682">MVTTTHSFQPFAFSTSPSEQTCVSMEMEASVLLRPVLASEWDTLGQGLTFCPEGQGIRSCPEQSELRSKARSWPSPVVGKLISQQSQIPTALLQNRPAPAESRLLRMGHEVSIALYVRPRGILWKSHTQGAKEPPVALEPQFAAHSPSQLGSVDRASACGLKGLRFDSGRGHRPGLWAWSPVGGVREAADP</sequence>
<evidence type="ECO:0000313" key="1">
    <source>
        <dbReference type="EMBL" id="KAF6266960.1"/>
    </source>
</evidence>
<evidence type="ECO:0000313" key="2">
    <source>
        <dbReference type="Proteomes" id="UP000527355"/>
    </source>
</evidence>
<proteinExistence type="predicted"/>
<gene>
    <name evidence="1" type="ORF">mMyoMyo1_011849</name>
</gene>
<accession>A0A7J7QSM8</accession>
<protein>
    <submittedName>
        <fullName evidence="1">Uncharacterized protein</fullName>
    </submittedName>
</protein>
<name>A0A7J7QSM8_MYOMY</name>